<evidence type="ECO:0000313" key="10">
    <source>
        <dbReference type="Proteomes" id="UP000680656"/>
    </source>
</evidence>
<dbReference type="AlphaFoldDB" id="A0A8E7AX04"/>
<protein>
    <recommendedName>
        <fullName evidence="4">UDP-glucose 4-epimerase</fullName>
        <ecNumber evidence="4">5.1.3.2</ecNumber>
    </recommendedName>
</protein>
<dbReference type="InterPro" id="IPR001509">
    <property type="entry name" value="Epimerase_deHydtase"/>
</dbReference>
<dbReference type="EMBL" id="CP075546">
    <property type="protein sequence ID" value="QVV89227.1"/>
    <property type="molecule type" value="Genomic_DNA"/>
</dbReference>
<evidence type="ECO:0000256" key="6">
    <source>
        <dbReference type="ARBA" id="ARBA00023144"/>
    </source>
</evidence>
<evidence type="ECO:0000256" key="3">
    <source>
        <dbReference type="ARBA" id="ARBA00005007"/>
    </source>
</evidence>
<dbReference type="Pfam" id="PF01370">
    <property type="entry name" value="Epimerase"/>
    <property type="match status" value="1"/>
</dbReference>
<comment type="cofactor">
    <cofactor evidence="2">
        <name>NAD(+)</name>
        <dbReference type="ChEBI" id="CHEBI:57540"/>
    </cofactor>
</comment>
<evidence type="ECO:0000256" key="7">
    <source>
        <dbReference type="ARBA" id="ARBA00023235"/>
    </source>
</evidence>
<keyword evidence="5" id="KW-0520">NAD</keyword>
<evidence type="ECO:0000259" key="8">
    <source>
        <dbReference type="Pfam" id="PF01370"/>
    </source>
</evidence>
<sequence>MGHDLGPVLVTGASGYLGTEILYLLEKNGIKFITMSNSGKSGFFCDLTDPEQVRVLIEKYCPSTIIHCAAEVPKIPTQYADAAAAKRSVSMVENIAKYSEFRILFASSMTVYVKNNLFPVSEDELIPPESGYAKGKWDAEQILFQRNMPGDIVLRLPGLFGMPRRAGLIYNAAKSFLTDGTFDFTPSPDIWATIHVRDAAEYFIKVLTKAEANPPTAINIGYPDVFTMSSTVKRIAELCEVPWKMEITNEKAFSMNLKRLEEQFGIISSTFDQRLMELVRQVREEIGRNEQ</sequence>
<evidence type="ECO:0000256" key="1">
    <source>
        <dbReference type="ARBA" id="ARBA00000083"/>
    </source>
</evidence>
<feature type="domain" description="NAD-dependent epimerase/dehydratase" evidence="8">
    <location>
        <begin position="8"/>
        <end position="221"/>
    </location>
</feature>
<dbReference type="KEGG" id="mrtj:KHC33_01435"/>
<accession>A0A8E7AX04</accession>
<dbReference type="PANTHER" id="PTHR43725:SF47">
    <property type="entry name" value="UDP-GLUCOSE 4-EPIMERASE"/>
    <property type="match status" value="1"/>
</dbReference>
<keyword evidence="7" id="KW-0413">Isomerase</keyword>
<dbReference type="EC" id="5.1.3.2" evidence="4"/>
<keyword evidence="6" id="KW-0119">Carbohydrate metabolism</keyword>
<gene>
    <name evidence="9" type="ORF">KHC33_01435</name>
</gene>
<organism evidence="9 10">
    <name type="scientific">Methanospirillum purgamenti</name>
    <dbReference type="NCBI Taxonomy" id="2834276"/>
    <lineage>
        <taxon>Archaea</taxon>
        <taxon>Methanobacteriati</taxon>
        <taxon>Methanobacteriota</taxon>
        <taxon>Stenosarchaea group</taxon>
        <taxon>Methanomicrobia</taxon>
        <taxon>Methanomicrobiales</taxon>
        <taxon>Methanospirillaceae</taxon>
        <taxon>Methanospirillum</taxon>
    </lineage>
</organism>
<evidence type="ECO:0000256" key="5">
    <source>
        <dbReference type="ARBA" id="ARBA00023027"/>
    </source>
</evidence>
<dbReference type="GO" id="GO:0003978">
    <property type="term" value="F:UDP-glucose 4-epimerase activity"/>
    <property type="evidence" value="ECO:0007669"/>
    <property type="project" value="UniProtKB-EC"/>
</dbReference>
<dbReference type="GO" id="GO:0005829">
    <property type="term" value="C:cytosol"/>
    <property type="evidence" value="ECO:0007669"/>
    <property type="project" value="TreeGrafter"/>
</dbReference>
<evidence type="ECO:0000256" key="4">
    <source>
        <dbReference type="ARBA" id="ARBA00013189"/>
    </source>
</evidence>
<comment type="catalytic activity">
    <reaction evidence="1">
        <text>UDP-alpha-D-glucose = UDP-alpha-D-galactose</text>
        <dbReference type="Rhea" id="RHEA:22168"/>
        <dbReference type="ChEBI" id="CHEBI:58885"/>
        <dbReference type="ChEBI" id="CHEBI:66914"/>
        <dbReference type="EC" id="5.1.3.2"/>
    </reaction>
</comment>
<evidence type="ECO:0000313" key="9">
    <source>
        <dbReference type="EMBL" id="QVV89227.1"/>
    </source>
</evidence>
<dbReference type="GO" id="GO:0006012">
    <property type="term" value="P:galactose metabolic process"/>
    <property type="evidence" value="ECO:0007669"/>
    <property type="project" value="UniProtKB-KW"/>
</dbReference>
<reference evidence="9 10" key="1">
    <citation type="submission" date="2021-05" db="EMBL/GenBank/DDBJ databases">
        <title>A novel Methanospirillum isolate from a pyrite-forming mixed culture.</title>
        <authorList>
            <person name="Bunk B."/>
            <person name="Sproer C."/>
            <person name="Spring S."/>
            <person name="Pester M."/>
        </authorList>
    </citation>
    <scope>NUCLEOTIDE SEQUENCE [LARGE SCALE GENOMIC DNA]</scope>
    <source>
        <strain evidence="9 10">J.3.6.1-F.2.7.3</strain>
    </source>
</reference>
<name>A0A8E7AX04_9EURY</name>
<proteinExistence type="predicted"/>
<comment type="pathway">
    <text evidence="3">Carbohydrate metabolism.</text>
</comment>
<dbReference type="PANTHER" id="PTHR43725">
    <property type="entry name" value="UDP-GLUCOSE 4-EPIMERASE"/>
    <property type="match status" value="1"/>
</dbReference>
<evidence type="ECO:0000256" key="2">
    <source>
        <dbReference type="ARBA" id="ARBA00001911"/>
    </source>
</evidence>
<dbReference type="Proteomes" id="UP000680656">
    <property type="component" value="Chromosome"/>
</dbReference>
<dbReference type="InterPro" id="IPR036291">
    <property type="entry name" value="NAD(P)-bd_dom_sf"/>
</dbReference>
<dbReference type="GeneID" id="65095805"/>
<dbReference type="Gene3D" id="3.40.50.720">
    <property type="entry name" value="NAD(P)-binding Rossmann-like Domain"/>
    <property type="match status" value="1"/>
</dbReference>
<keyword evidence="6" id="KW-0299">Galactose metabolism</keyword>
<dbReference type="RefSeq" id="WP_214420027.1">
    <property type="nucleotide sequence ID" value="NZ_CP075546.1"/>
</dbReference>
<keyword evidence="10" id="KW-1185">Reference proteome</keyword>
<dbReference type="SUPFAM" id="SSF51735">
    <property type="entry name" value="NAD(P)-binding Rossmann-fold domains"/>
    <property type="match status" value="1"/>
</dbReference>